<name>A0AAN6Z2Y9_9PEZI</name>
<dbReference type="Proteomes" id="UP001302602">
    <property type="component" value="Unassembled WGS sequence"/>
</dbReference>
<evidence type="ECO:0000313" key="2">
    <source>
        <dbReference type="Proteomes" id="UP001302602"/>
    </source>
</evidence>
<dbReference type="AlphaFoldDB" id="A0AAN6Z2Y9"/>
<keyword evidence="2" id="KW-1185">Reference proteome</keyword>
<gene>
    <name evidence="1" type="ORF">N657DRAFT_488868</name>
</gene>
<reference evidence="1" key="1">
    <citation type="journal article" date="2023" name="Mol. Phylogenet. Evol.">
        <title>Genome-scale phylogeny and comparative genomics of the fungal order Sordariales.</title>
        <authorList>
            <person name="Hensen N."/>
            <person name="Bonometti L."/>
            <person name="Westerberg I."/>
            <person name="Brannstrom I.O."/>
            <person name="Guillou S."/>
            <person name="Cros-Aarteil S."/>
            <person name="Calhoun S."/>
            <person name="Haridas S."/>
            <person name="Kuo A."/>
            <person name="Mondo S."/>
            <person name="Pangilinan J."/>
            <person name="Riley R."/>
            <person name="LaButti K."/>
            <person name="Andreopoulos B."/>
            <person name="Lipzen A."/>
            <person name="Chen C."/>
            <person name="Yan M."/>
            <person name="Daum C."/>
            <person name="Ng V."/>
            <person name="Clum A."/>
            <person name="Steindorff A."/>
            <person name="Ohm R.A."/>
            <person name="Martin F."/>
            <person name="Silar P."/>
            <person name="Natvig D.O."/>
            <person name="Lalanne C."/>
            <person name="Gautier V."/>
            <person name="Ament-Velasquez S.L."/>
            <person name="Kruys A."/>
            <person name="Hutchinson M.I."/>
            <person name="Powell A.J."/>
            <person name="Barry K."/>
            <person name="Miller A.N."/>
            <person name="Grigoriev I.V."/>
            <person name="Debuchy R."/>
            <person name="Gladieux P."/>
            <person name="Hiltunen Thoren M."/>
            <person name="Johannesson H."/>
        </authorList>
    </citation>
    <scope>NUCLEOTIDE SEQUENCE</scope>
    <source>
        <strain evidence="1">CBS 731.68</strain>
    </source>
</reference>
<proteinExistence type="predicted"/>
<dbReference type="RefSeq" id="XP_062646719.1">
    <property type="nucleotide sequence ID" value="XM_062787608.1"/>
</dbReference>
<evidence type="ECO:0000313" key="1">
    <source>
        <dbReference type="EMBL" id="KAK4122948.1"/>
    </source>
</evidence>
<organism evidence="1 2">
    <name type="scientific">Parathielavia appendiculata</name>
    <dbReference type="NCBI Taxonomy" id="2587402"/>
    <lineage>
        <taxon>Eukaryota</taxon>
        <taxon>Fungi</taxon>
        <taxon>Dikarya</taxon>
        <taxon>Ascomycota</taxon>
        <taxon>Pezizomycotina</taxon>
        <taxon>Sordariomycetes</taxon>
        <taxon>Sordariomycetidae</taxon>
        <taxon>Sordariales</taxon>
        <taxon>Chaetomiaceae</taxon>
        <taxon>Parathielavia</taxon>
    </lineage>
</organism>
<dbReference type="EMBL" id="MU853230">
    <property type="protein sequence ID" value="KAK4122948.1"/>
    <property type="molecule type" value="Genomic_DNA"/>
</dbReference>
<accession>A0AAN6Z2Y9</accession>
<comment type="caution">
    <text evidence="1">The sequence shown here is derived from an EMBL/GenBank/DDBJ whole genome shotgun (WGS) entry which is preliminary data.</text>
</comment>
<sequence>MTGMPAVHEHKGRTNVGHNKPWKCHGDKACFAMFGNWSCAREMARGSKQAWQILVDDQDTRLSGLAIIFFDLHQTIMNSTSLVTCCSRLMTGLYRQLETRHPSANEALNYPLPTYLTLGSPTYRVTRLLLESLACPAQLRPLMKVEEDWGMLHPPSPRSYQPGRIKYTFHPLSNHGQTRIVMLF</sequence>
<protein>
    <submittedName>
        <fullName evidence="1">Uncharacterized protein</fullName>
    </submittedName>
</protein>
<reference evidence="1" key="2">
    <citation type="submission" date="2023-05" db="EMBL/GenBank/DDBJ databases">
        <authorList>
            <consortium name="Lawrence Berkeley National Laboratory"/>
            <person name="Steindorff A."/>
            <person name="Hensen N."/>
            <person name="Bonometti L."/>
            <person name="Westerberg I."/>
            <person name="Brannstrom I.O."/>
            <person name="Guillou S."/>
            <person name="Cros-Aarteil S."/>
            <person name="Calhoun S."/>
            <person name="Haridas S."/>
            <person name="Kuo A."/>
            <person name="Mondo S."/>
            <person name="Pangilinan J."/>
            <person name="Riley R."/>
            <person name="Labutti K."/>
            <person name="Andreopoulos B."/>
            <person name="Lipzen A."/>
            <person name="Chen C."/>
            <person name="Yanf M."/>
            <person name="Daum C."/>
            <person name="Ng V."/>
            <person name="Clum A."/>
            <person name="Ohm R."/>
            <person name="Martin F."/>
            <person name="Silar P."/>
            <person name="Natvig D."/>
            <person name="Lalanne C."/>
            <person name="Gautier V."/>
            <person name="Ament-Velasquez S.L."/>
            <person name="Kruys A."/>
            <person name="Hutchinson M.I."/>
            <person name="Powell A.J."/>
            <person name="Barry K."/>
            <person name="Miller A.N."/>
            <person name="Grigoriev I.V."/>
            <person name="Debuchy R."/>
            <person name="Gladieux P."/>
            <person name="Thoren M.H."/>
            <person name="Johannesson H."/>
        </authorList>
    </citation>
    <scope>NUCLEOTIDE SEQUENCE</scope>
    <source>
        <strain evidence="1">CBS 731.68</strain>
    </source>
</reference>
<dbReference type="GeneID" id="87824378"/>